<organism evidence="1">
    <name type="scientific">bioreactor metagenome</name>
    <dbReference type="NCBI Taxonomy" id="1076179"/>
    <lineage>
        <taxon>unclassified sequences</taxon>
        <taxon>metagenomes</taxon>
        <taxon>ecological metagenomes</taxon>
    </lineage>
</organism>
<protein>
    <recommendedName>
        <fullName evidence="2">Periplasmic binding protein domain-containing protein</fullName>
    </recommendedName>
</protein>
<reference evidence="1" key="1">
    <citation type="submission" date="2019-08" db="EMBL/GenBank/DDBJ databases">
        <authorList>
            <person name="Kucharzyk K."/>
            <person name="Murdoch R.W."/>
            <person name="Higgins S."/>
            <person name="Loffler F."/>
        </authorList>
    </citation>
    <scope>NUCLEOTIDE SEQUENCE</scope>
</reference>
<evidence type="ECO:0000313" key="1">
    <source>
        <dbReference type="EMBL" id="MPM04868.1"/>
    </source>
</evidence>
<accession>A0A644WN42</accession>
<dbReference type="InterPro" id="IPR028082">
    <property type="entry name" value="Peripla_BP_I"/>
</dbReference>
<dbReference type="EMBL" id="VSSQ01001078">
    <property type="protein sequence ID" value="MPM04868.1"/>
    <property type="molecule type" value="Genomic_DNA"/>
</dbReference>
<sequence>MKTPKNAIVAGISLLFAVLLSGCGVLSAPANGQSSATPAADSVSIAASSPTPAEPTPKPEIVVFGAEASRSFQEGVTDAALQGQYAVTFISGGIKALASYQPSGSICAIVYWDDPKDTLPTVGFPVFAYAARGQTGAGNVPLLVYDASGAAEDALERAIAYPPHETPVRLIGLFSSETSPGYTAWKAAVAKGRIFPKAEFFLNDLEMQAASVWFAERLDEFYPGMIDAVFAETGDLAIAAVHQLRGRTREDMEVFSASSDANADLSLSSLMPAVFGADLYKAGELCYEGAAALLQGKTVESSVLSPSILEYSPNP</sequence>
<gene>
    <name evidence="1" type="ORF">SDC9_51149</name>
</gene>
<dbReference type="SUPFAM" id="SSF53822">
    <property type="entry name" value="Periplasmic binding protein-like I"/>
    <property type="match status" value="1"/>
</dbReference>
<proteinExistence type="predicted"/>
<dbReference type="Gene3D" id="3.40.50.2300">
    <property type="match status" value="1"/>
</dbReference>
<evidence type="ECO:0008006" key="2">
    <source>
        <dbReference type="Google" id="ProtNLM"/>
    </source>
</evidence>
<name>A0A644WN42_9ZZZZ</name>
<dbReference type="AlphaFoldDB" id="A0A644WN42"/>
<dbReference type="PROSITE" id="PS51257">
    <property type="entry name" value="PROKAR_LIPOPROTEIN"/>
    <property type="match status" value="1"/>
</dbReference>
<comment type="caution">
    <text evidence="1">The sequence shown here is derived from an EMBL/GenBank/DDBJ whole genome shotgun (WGS) entry which is preliminary data.</text>
</comment>